<accession>A0A7D7MB64</accession>
<keyword evidence="1" id="KW-1133">Transmembrane helix</keyword>
<keyword evidence="4" id="KW-1185">Reference proteome</keyword>
<dbReference type="RefSeq" id="WP_182091585.1">
    <property type="nucleotide sequence ID" value="NZ_CP059540.1"/>
</dbReference>
<dbReference type="KEGG" id="pdec:H1Q58_11675"/>
<dbReference type="AlphaFoldDB" id="A0A7D7MB64"/>
<sequence>MKKIVSFLMLLVILTVSPWQAAADQSSSDSSKVLILYHAEEATQEEEVPILDMLVGHFSSDITIQTIEDAAAEYVKGDYTHVIYLGLGKRQLTEEELFVVDQYDDVKKMFIGNYFEYFKEAPGLSIRDYRNIGSVSGEGKTFDLRGKKEMMLINGIDQMEVLYEGQAFDGSYPLIFKNGNLYYVAANSITGRLSDIIGESLFDFFEQEKSQPKKLIRLEDIHPRSDPVLVKQVGDYLAERDIPYAVTVVPVYKNPETGQDIHLSQALELVEVLQEMQKNGASLIQHGYYHQYREDETGEGFEYWDVDYDRPIYQSNTSEVKLREDFPSDEAYQDFVENIGLSYEQTYIYDSIVNGVYEMTAEGLYPIAFEAPHYSMSQTGYKELSKYFTTYVGQIQISDRTYDGTFVPLYETTPAGLHGMKVIPETMGYVDPNRNESIDRMMQKADYASQFSDSYLAFFYHPYLGIEKFDELMTQSEKYDQYEWVDLKEMEHKTEVDGMVIETANGDINVSRPMSVLVTQTTRDLWWVAIPLVIFVLIAGATIARKFRRKKTDSEFWESQ</sequence>
<keyword evidence="2" id="KW-0732">Signal</keyword>
<gene>
    <name evidence="3" type="ORF">H1Q58_11675</name>
</gene>
<dbReference type="InterPro" id="IPR011330">
    <property type="entry name" value="Glyco_hydro/deAcase_b/a-brl"/>
</dbReference>
<feature type="transmembrane region" description="Helical" evidence="1">
    <location>
        <begin position="525"/>
        <end position="544"/>
    </location>
</feature>
<dbReference type="Proteomes" id="UP000514716">
    <property type="component" value="Chromosome"/>
</dbReference>
<evidence type="ECO:0000256" key="1">
    <source>
        <dbReference type="SAM" id="Phobius"/>
    </source>
</evidence>
<dbReference type="Pfam" id="PF10096">
    <property type="entry name" value="DUF2334"/>
    <property type="match status" value="1"/>
</dbReference>
<dbReference type="SUPFAM" id="SSF88713">
    <property type="entry name" value="Glycoside hydrolase/deacetylase"/>
    <property type="match status" value="1"/>
</dbReference>
<feature type="signal peptide" evidence="2">
    <location>
        <begin position="1"/>
        <end position="21"/>
    </location>
</feature>
<evidence type="ECO:0000313" key="4">
    <source>
        <dbReference type="Proteomes" id="UP000514716"/>
    </source>
</evidence>
<organism evidence="3 4">
    <name type="scientific">Planococcus maritimus</name>
    <dbReference type="NCBI Taxonomy" id="192421"/>
    <lineage>
        <taxon>Bacteria</taxon>
        <taxon>Bacillati</taxon>
        <taxon>Bacillota</taxon>
        <taxon>Bacilli</taxon>
        <taxon>Bacillales</taxon>
        <taxon>Caryophanaceae</taxon>
        <taxon>Planococcus</taxon>
    </lineage>
</organism>
<dbReference type="EMBL" id="CP059540">
    <property type="protein sequence ID" value="QMT16629.1"/>
    <property type="molecule type" value="Genomic_DNA"/>
</dbReference>
<reference evidence="3 4" key="1">
    <citation type="submission" date="2020-07" db="EMBL/GenBank/DDBJ databases">
        <title>Screening of a cold-adapted Planococcus bacterium producing protease in traditional shrimp paste and protease identification by genome sequencing.</title>
        <authorList>
            <person name="Gao R."/>
            <person name="Leng W."/>
            <person name="Chu Q."/>
            <person name="Wu X."/>
            <person name="Liu H."/>
            <person name="Li X."/>
        </authorList>
    </citation>
    <scope>NUCLEOTIDE SEQUENCE [LARGE SCALE GENOMIC DNA]</scope>
    <source>
        <strain evidence="3 4">XJ11</strain>
    </source>
</reference>
<name>A0A7D7MB64_PLAMR</name>
<feature type="chain" id="PRO_5038972723" evidence="2">
    <location>
        <begin position="22"/>
        <end position="560"/>
    </location>
</feature>
<keyword evidence="1" id="KW-0472">Membrane</keyword>
<evidence type="ECO:0000256" key="2">
    <source>
        <dbReference type="SAM" id="SignalP"/>
    </source>
</evidence>
<proteinExistence type="predicted"/>
<dbReference type="GO" id="GO:0005975">
    <property type="term" value="P:carbohydrate metabolic process"/>
    <property type="evidence" value="ECO:0007669"/>
    <property type="project" value="InterPro"/>
</dbReference>
<keyword evidence="1" id="KW-0812">Transmembrane</keyword>
<evidence type="ECO:0000313" key="3">
    <source>
        <dbReference type="EMBL" id="QMT16629.1"/>
    </source>
</evidence>
<protein>
    <submittedName>
        <fullName evidence="3">DUF2334 domain-containing protein</fullName>
    </submittedName>
</protein>
<dbReference type="InterPro" id="IPR018763">
    <property type="entry name" value="DUF2334"/>
</dbReference>